<evidence type="ECO:0000313" key="2">
    <source>
        <dbReference type="EMBL" id="GGD42616.1"/>
    </source>
</evidence>
<feature type="transmembrane region" description="Helical" evidence="1">
    <location>
        <begin position="30"/>
        <end position="47"/>
    </location>
</feature>
<dbReference type="Pfam" id="PF10658">
    <property type="entry name" value="DUF2484"/>
    <property type="match status" value="1"/>
</dbReference>
<gene>
    <name evidence="2" type="ORF">GCM10011358_28060</name>
</gene>
<protein>
    <recommendedName>
        <fullName evidence="4">DUF2484 family protein</fullName>
    </recommendedName>
</protein>
<keyword evidence="3" id="KW-1185">Reference proteome</keyword>
<feature type="transmembrane region" description="Helical" evidence="1">
    <location>
        <begin position="53"/>
        <end position="76"/>
    </location>
</feature>
<dbReference type="RefSeq" id="WP_188528870.1">
    <property type="nucleotide sequence ID" value="NZ_BMGI01000005.1"/>
</dbReference>
<evidence type="ECO:0008006" key="4">
    <source>
        <dbReference type="Google" id="ProtNLM"/>
    </source>
</evidence>
<name>A0ABQ1QU97_9RHOB</name>
<accession>A0ABQ1QU97</accession>
<feature type="transmembrane region" description="Helical" evidence="1">
    <location>
        <begin position="6"/>
        <end position="23"/>
    </location>
</feature>
<evidence type="ECO:0000256" key="1">
    <source>
        <dbReference type="SAM" id="Phobius"/>
    </source>
</evidence>
<dbReference type="EMBL" id="BMGI01000005">
    <property type="protein sequence ID" value="GGD42616.1"/>
    <property type="molecule type" value="Genomic_DNA"/>
</dbReference>
<comment type="caution">
    <text evidence="2">The sequence shown here is derived from an EMBL/GenBank/DDBJ whole genome shotgun (WGS) entry which is preliminary data.</text>
</comment>
<keyword evidence="1" id="KW-0472">Membrane</keyword>
<proteinExistence type="predicted"/>
<dbReference type="Proteomes" id="UP000617355">
    <property type="component" value="Unassembled WGS sequence"/>
</dbReference>
<keyword evidence="1" id="KW-0812">Transmembrane</keyword>
<evidence type="ECO:0000313" key="3">
    <source>
        <dbReference type="Proteomes" id="UP000617355"/>
    </source>
</evidence>
<reference evidence="3" key="1">
    <citation type="journal article" date="2019" name="Int. J. Syst. Evol. Microbiol.">
        <title>The Global Catalogue of Microorganisms (GCM) 10K type strain sequencing project: providing services to taxonomists for standard genome sequencing and annotation.</title>
        <authorList>
            <consortium name="The Broad Institute Genomics Platform"/>
            <consortium name="The Broad Institute Genome Sequencing Center for Infectious Disease"/>
            <person name="Wu L."/>
            <person name="Ma J."/>
        </authorList>
    </citation>
    <scope>NUCLEOTIDE SEQUENCE [LARGE SCALE GENOMIC DNA]</scope>
    <source>
        <strain evidence="3">CGMCC 1.12922</strain>
    </source>
</reference>
<keyword evidence="1" id="KW-1133">Transmembrane helix</keyword>
<dbReference type="InterPro" id="IPR018919">
    <property type="entry name" value="DUF2484"/>
</dbReference>
<organism evidence="2 3">
    <name type="scientific">Sinisalibacter lacisalsi</name>
    <dbReference type="NCBI Taxonomy" id="1526570"/>
    <lineage>
        <taxon>Bacteria</taxon>
        <taxon>Pseudomonadati</taxon>
        <taxon>Pseudomonadota</taxon>
        <taxon>Alphaproteobacteria</taxon>
        <taxon>Rhodobacterales</taxon>
        <taxon>Roseobacteraceae</taxon>
        <taxon>Sinisalibacter</taxon>
    </lineage>
</organism>
<sequence>MTPSLIAAALWAIAANLIALTPSRRGHWPAAWVLIATGIPLLGWVTWQNGPLIGFLVLAAGASVLRWPVIYLWRWLKRIARHLR</sequence>